<dbReference type="InterPro" id="IPR001789">
    <property type="entry name" value="Sig_transdc_resp-reg_receiver"/>
</dbReference>
<accession>A0A6B3NDW8</accession>
<reference evidence="4" key="1">
    <citation type="submission" date="2019-11" db="EMBL/GenBank/DDBJ databases">
        <title>Genomic insights into an expanded diversity of filamentous marine cyanobacteria reveals the extraordinary biosynthetic potential of Moorea and Okeania.</title>
        <authorList>
            <person name="Ferreira Leao T."/>
            <person name="Wang M."/>
            <person name="Moss N."/>
            <person name="Da Silva R."/>
            <person name="Sanders J."/>
            <person name="Nurk S."/>
            <person name="Gurevich A."/>
            <person name="Humphrey G."/>
            <person name="Reher R."/>
            <person name="Zhu Q."/>
            <person name="Belda-Ferre P."/>
            <person name="Glukhov E."/>
            <person name="Rex R."/>
            <person name="Dorrestein P.C."/>
            <person name="Knight R."/>
            <person name="Pevzner P."/>
            <person name="Gerwick W.H."/>
            <person name="Gerwick L."/>
        </authorList>
    </citation>
    <scope>NUCLEOTIDE SEQUENCE</scope>
    <source>
        <strain evidence="4">SIO1C4</strain>
    </source>
</reference>
<dbReference type="PANTHER" id="PTHR44591">
    <property type="entry name" value="STRESS RESPONSE REGULATOR PROTEIN 1"/>
    <property type="match status" value="1"/>
</dbReference>
<dbReference type="Pfam" id="PF14332">
    <property type="entry name" value="DUF4388"/>
    <property type="match status" value="1"/>
</dbReference>
<dbReference type="Pfam" id="PF00072">
    <property type="entry name" value="Response_reg"/>
    <property type="match status" value="1"/>
</dbReference>
<evidence type="ECO:0000256" key="2">
    <source>
        <dbReference type="PROSITE-ProRule" id="PRU00169"/>
    </source>
</evidence>
<dbReference type="InterPro" id="IPR050595">
    <property type="entry name" value="Bact_response_regulator"/>
</dbReference>
<evidence type="ECO:0000259" key="3">
    <source>
        <dbReference type="PROSITE" id="PS50110"/>
    </source>
</evidence>
<dbReference type="InterPro" id="IPR025497">
    <property type="entry name" value="PatA-like_N"/>
</dbReference>
<dbReference type="SMART" id="SM00448">
    <property type="entry name" value="REC"/>
    <property type="match status" value="1"/>
</dbReference>
<dbReference type="GO" id="GO:0043158">
    <property type="term" value="P:heterocyst development"/>
    <property type="evidence" value="ECO:0007669"/>
    <property type="project" value="UniProtKB-KW"/>
</dbReference>
<comment type="caution">
    <text evidence="4">The sequence shown here is derived from an EMBL/GenBank/DDBJ whole genome shotgun (WGS) entry which is preliminary data.</text>
</comment>
<dbReference type="InterPro" id="IPR011006">
    <property type="entry name" value="CheY-like_superfamily"/>
</dbReference>
<organism evidence="4">
    <name type="scientific">Symploca sp. SIO1C4</name>
    <dbReference type="NCBI Taxonomy" id="2607765"/>
    <lineage>
        <taxon>Bacteria</taxon>
        <taxon>Bacillati</taxon>
        <taxon>Cyanobacteriota</taxon>
        <taxon>Cyanophyceae</taxon>
        <taxon>Coleofasciculales</taxon>
        <taxon>Coleofasciculaceae</taxon>
        <taxon>Symploca</taxon>
    </lineage>
</organism>
<evidence type="ECO:0000256" key="1">
    <source>
        <dbReference type="ARBA" id="ARBA00022553"/>
    </source>
</evidence>
<dbReference type="PANTHER" id="PTHR44591:SF23">
    <property type="entry name" value="CHEY SUBFAMILY"/>
    <property type="match status" value="1"/>
</dbReference>
<name>A0A6B3NDW8_9CYAN</name>
<proteinExistence type="predicted"/>
<dbReference type="PROSITE" id="PS50110">
    <property type="entry name" value="RESPONSE_REGULATORY"/>
    <property type="match status" value="1"/>
</dbReference>
<feature type="modified residue" description="4-aspartylphosphate" evidence="2">
    <location>
        <position position="298"/>
    </location>
</feature>
<keyword evidence="1 2" id="KW-0597">Phosphoprotein</keyword>
<dbReference type="GO" id="GO:0000160">
    <property type="term" value="P:phosphorelay signal transduction system"/>
    <property type="evidence" value="ECO:0007669"/>
    <property type="project" value="UniProtKB-KW"/>
</dbReference>
<gene>
    <name evidence="4" type="ORF">F6J89_19770</name>
</gene>
<dbReference type="AlphaFoldDB" id="A0A6B3NDW8"/>
<evidence type="ECO:0000313" key="4">
    <source>
        <dbReference type="EMBL" id="NER29790.1"/>
    </source>
</evidence>
<feature type="domain" description="Response regulatory" evidence="3">
    <location>
        <begin position="249"/>
        <end position="365"/>
    </location>
</feature>
<dbReference type="PIRSF" id="PIRSF005897">
    <property type="entry name" value="RR_PatA"/>
    <property type="match status" value="1"/>
</dbReference>
<dbReference type="Gene3D" id="3.40.50.2300">
    <property type="match status" value="1"/>
</dbReference>
<protein>
    <submittedName>
        <fullName evidence="4">Response regulator</fullName>
    </submittedName>
</protein>
<dbReference type="InterPro" id="IPR024186">
    <property type="entry name" value="Sig_transdc_resp-reg_PatA"/>
</dbReference>
<sequence>MNTISMTSYKSPQKLNPLSLLAQLSSRHANGCLQVSSGSVSWSIYLEQGKLIYACDSADPFERLDLHLRRLSRQIPTLVSAVRVQVRLIFESDLETQSSSSPDYQAICWLVNQKYLNSAQAATLIEELAEEVIGSLLSVKEGSHRLINLDQSEELPKFCHLDLRTLVERCYEQLRRQQSSPSALTSSSGEAAGVQRSINRQEYLAPNSNQSPLELTAQKTNKPSQFSLENQQPNYGNNDQNDLSKNTYSIACIDDSPTVLNAINSFLDDKSFSVVMINDPVRALMQVVRIKPDLILLDVEMPNLDGYELCSLLRKHPLFKTTPIIMVTGHTGFLDRAKAKLVRASGYLTKPFNQSELLKMVFKHLS</sequence>
<dbReference type="GO" id="GO:0030428">
    <property type="term" value="C:cell septum"/>
    <property type="evidence" value="ECO:0007669"/>
    <property type="project" value="UniProtKB-SubCell"/>
</dbReference>
<dbReference type="SUPFAM" id="SSF52172">
    <property type="entry name" value="CheY-like"/>
    <property type="match status" value="1"/>
</dbReference>
<dbReference type="EMBL" id="JAAHFQ010000430">
    <property type="protein sequence ID" value="NER29790.1"/>
    <property type="molecule type" value="Genomic_DNA"/>
</dbReference>